<evidence type="ECO:0000259" key="2">
    <source>
        <dbReference type="Pfam" id="PF01370"/>
    </source>
</evidence>
<dbReference type="Proteomes" id="UP000620366">
    <property type="component" value="Unassembled WGS sequence"/>
</dbReference>
<gene>
    <name evidence="3" type="ORF">H8695_09915</name>
</gene>
<comment type="similarity">
    <text evidence="1">Belongs to the NAD(P)-dependent epimerase/dehydratase family.</text>
</comment>
<evidence type="ECO:0000313" key="3">
    <source>
        <dbReference type="EMBL" id="MBC8537002.1"/>
    </source>
</evidence>
<accession>A0A926HR35</accession>
<dbReference type="EMBL" id="JACRSP010000004">
    <property type="protein sequence ID" value="MBC8537002.1"/>
    <property type="molecule type" value="Genomic_DNA"/>
</dbReference>
<reference evidence="3" key="1">
    <citation type="submission" date="2020-08" db="EMBL/GenBank/DDBJ databases">
        <title>Genome public.</title>
        <authorList>
            <person name="Liu C."/>
            <person name="Sun Q."/>
        </authorList>
    </citation>
    <scope>NUCLEOTIDE SEQUENCE</scope>
    <source>
        <strain evidence="3">BX7</strain>
    </source>
</reference>
<dbReference type="SUPFAM" id="SSF51735">
    <property type="entry name" value="NAD(P)-binding Rossmann-fold domains"/>
    <property type="match status" value="1"/>
</dbReference>
<dbReference type="RefSeq" id="WP_249301158.1">
    <property type="nucleotide sequence ID" value="NZ_JACRSP010000004.1"/>
</dbReference>
<comment type="caution">
    <text evidence="3">The sequence shown here is derived from an EMBL/GenBank/DDBJ whole genome shotgun (WGS) entry which is preliminary data.</text>
</comment>
<dbReference type="Pfam" id="PF01370">
    <property type="entry name" value="Epimerase"/>
    <property type="match status" value="1"/>
</dbReference>
<dbReference type="PRINTS" id="PR01713">
    <property type="entry name" value="NUCEPIMERASE"/>
</dbReference>
<proteinExistence type="inferred from homology"/>
<evidence type="ECO:0000313" key="4">
    <source>
        <dbReference type="Proteomes" id="UP000620366"/>
    </source>
</evidence>
<keyword evidence="4" id="KW-1185">Reference proteome</keyword>
<feature type="domain" description="NAD-dependent epimerase/dehydratase" evidence="2">
    <location>
        <begin position="15"/>
        <end position="253"/>
    </location>
</feature>
<name>A0A926HR35_9FIRM</name>
<dbReference type="InterPro" id="IPR036291">
    <property type="entry name" value="NAD(P)-bd_dom_sf"/>
</dbReference>
<evidence type="ECO:0000256" key="1">
    <source>
        <dbReference type="ARBA" id="ARBA00007637"/>
    </source>
</evidence>
<dbReference type="PANTHER" id="PTHR43000">
    <property type="entry name" value="DTDP-D-GLUCOSE 4,6-DEHYDRATASE-RELATED"/>
    <property type="match status" value="1"/>
</dbReference>
<protein>
    <submittedName>
        <fullName evidence="3">NAD-dependent epimerase/dehydratase family protein</fullName>
    </submittedName>
</protein>
<dbReference type="Gene3D" id="3.90.25.10">
    <property type="entry name" value="UDP-galactose 4-epimerase, domain 1"/>
    <property type="match status" value="1"/>
</dbReference>
<dbReference type="AlphaFoldDB" id="A0A926HR35"/>
<dbReference type="InterPro" id="IPR001509">
    <property type="entry name" value="Epimerase_deHydtase"/>
</dbReference>
<sequence length="324" mass="35740">MLTELGFDRENDLFLVTGAAGFIGSNLMEAIAEEGFRVRGLDDYSLGKKETVSRLQKEYSIEFVSGSVADFEVCKRACKGVSYVLHQAAWGSVPRSLAQPLDYDRMNITGTLNMMQAAREQGVRRFVYASSSAVYGDIEASTMVEGLEGNAPSPYALTKQVDELYARLYSTVYGLECVGLRYFNVYGKNQDPHGAYAAVIPIFIKALLENREPTIFGDGSATRDYIHVSDVVRANLLAAKAPAAAVGEAFNIGSGRETSLNRLFSIIRDTLCIEIEPIYEPERPGDVPHSVASVSKARDVLGFESEVELREGIKKTIEWYRNNL</sequence>
<organism evidence="3 4">
    <name type="scientific">Feifania hominis</name>
    <dbReference type="NCBI Taxonomy" id="2763660"/>
    <lineage>
        <taxon>Bacteria</taxon>
        <taxon>Bacillati</taxon>
        <taxon>Bacillota</taxon>
        <taxon>Clostridia</taxon>
        <taxon>Eubacteriales</taxon>
        <taxon>Feifaniaceae</taxon>
        <taxon>Feifania</taxon>
    </lineage>
</organism>
<dbReference type="Gene3D" id="3.40.50.720">
    <property type="entry name" value="NAD(P)-binding Rossmann-like Domain"/>
    <property type="match status" value="1"/>
</dbReference>